<feature type="region of interest" description="Disordered" evidence="1">
    <location>
        <begin position="43"/>
        <end position="74"/>
    </location>
</feature>
<dbReference type="AlphaFoldDB" id="S4XN66"/>
<evidence type="ECO:0000313" key="3">
    <source>
        <dbReference type="Proteomes" id="UP000014803"/>
    </source>
</evidence>
<protein>
    <submittedName>
        <fullName evidence="2">Uncharacterized protein</fullName>
    </submittedName>
</protein>
<dbReference type="Proteomes" id="UP000014803">
    <property type="component" value="Chromosome"/>
</dbReference>
<feature type="region of interest" description="Disordered" evidence="1">
    <location>
        <begin position="301"/>
        <end position="340"/>
    </location>
</feature>
<evidence type="ECO:0000313" key="2">
    <source>
        <dbReference type="EMBL" id="AGP34632.1"/>
    </source>
</evidence>
<dbReference type="KEGG" id="scu:SCE1572_09000"/>
<name>S4XN66_SORCE</name>
<sequence length="340" mass="36215">MRGRALALWILVPRASRTVVAVAACAIHRSSFAASAQARMRASSSCEGESPRARSSVSSASWRPSARPLASPSARPFFRPCASRPGPCVLAALGPALGLALGPALLPPLRFEEEAQLPGGGGFRDLVGVHRGLPEELQHPLAEHGEDRTLLGPSQRARQPLGQLERPLDDGARPGPMAVLHGPRREQRELGVAFVEQRLARVGVEVEHDRPELELGPEARAHARDALGPAGDGAARGDDDHVAQRAGLTEEQAGREGPPPPLGRIDAALQLDQDPAAPATLKHEIEPQLCGLHEAERGVGRLEAPRELHAGELGDERAEQPRLLTQGDDQDLVRCARHAP</sequence>
<proteinExistence type="predicted"/>
<gene>
    <name evidence="2" type="ORF">SCE1572_09000</name>
</gene>
<feature type="compositionally biased region" description="Low complexity" evidence="1">
    <location>
        <begin position="53"/>
        <end position="74"/>
    </location>
</feature>
<accession>S4XN66</accession>
<feature type="compositionally biased region" description="Basic and acidic residues" evidence="1">
    <location>
        <begin position="301"/>
        <end position="320"/>
    </location>
</feature>
<reference evidence="2 3" key="1">
    <citation type="journal article" date="2013" name="Sci. Rep.">
        <title>Extraordinary expansion of a Sorangium cellulosum genome from an alkaline milieu.</title>
        <authorList>
            <person name="Han K."/>
            <person name="Li Z.F."/>
            <person name="Peng R."/>
            <person name="Zhu L.P."/>
            <person name="Zhou T."/>
            <person name="Wang L.G."/>
            <person name="Li S.G."/>
            <person name="Zhang X.B."/>
            <person name="Hu W."/>
            <person name="Wu Z.H."/>
            <person name="Qin N."/>
            <person name="Li Y.Z."/>
        </authorList>
    </citation>
    <scope>NUCLEOTIDE SEQUENCE [LARGE SCALE GENOMIC DNA]</scope>
    <source>
        <strain evidence="2 3">So0157-2</strain>
    </source>
</reference>
<organism evidence="2 3">
    <name type="scientific">Sorangium cellulosum So0157-2</name>
    <dbReference type="NCBI Taxonomy" id="1254432"/>
    <lineage>
        <taxon>Bacteria</taxon>
        <taxon>Pseudomonadati</taxon>
        <taxon>Myxococcota</taxon>
        <taxon>Polyangia</taxon>
        <taxon>Polyangiales</taxon>
        <taxon>Polyangiaceae</taxon>
        <taxon>Sorangium</taxon>
    </lineage>
</organism>
<dbReference type="HOGENOM" id="CLU_816126_0_0_7"/>
<evidence type="ECO:0000256" key="1">
    <source>
        <dbReference type="SAM" id="MobiDB-lite"/>
    </source>
</evidence>
<dbReference type="EMBL" id="CP003969">
    <property type="protein sequence ID" value="AGP34632.1"/>
    <property type="molecule type" value="Genomic_DNA"/>
</dbReference>